<dbReference type="Gene3D" id="3.40.50.2000">
    <property type="entry name" value="Glycogen Phosphorylase B"/>
    <property type="match status" value="1"/>
</dbReference>
<dbReference type="Pfam" id="PF00534">
    <property type="entry name" value="Glycos_transf_1"/>
    <property type="match status" value="1"/>
</dbReference>
<dbReference type="PANTHER" id="PTHR45947">
    <property type="entry name" value="SULFOQUINOVOSYL TRANSFERASE SQD2"/>
    <property type="match status" value="1"/>
</dbReference>
<protein>
    <submittedName>
        <fullName evidence="2">CAZy families GT4 protein</fullName>
    </submittedName>
</protein>
<evidence type="ECO:0000259" key="1">
    <source>
        <dbReference type="Pfam" id="PF00534"/>
    </source>
</evidence>
<dbReference type="PANTHER" id="PTHR45947:SF3">
    <property type="entry name" value="SULFOQUINOVOSYL TRANSFERASE SQD2"/>
    <property type="match status" value="1"/>
</dbReference>
<dbReference type="InterPro" id="IPR050194">
    <property type="entry name" value="Glycosyltransferase_grp1"/>
</dbReference>
<dbReference type="InterPro" id="IPR001296">
    <property type="entry name" value="Glyco_trans_1"/>
</dbReference>
<reference evidence="2" key="1">
    <citation type="journal article" date="2013" name="Environ. Microbiol.">
        <title>Seasonally variable intestinal metagenomes of the red palm weevil (Rhynchophorus ferrugineus).</title>
        <authorList>
            <person name="Jia S."/>
            <person name="Zhang X."/>
            <person name="Zhang G."/>
            <person name="Yin A."/>
            <person name="Zhang S."/>
            <person name="Li F."/>
            <person name="Wang L."/>
            <person name="Zhao D."/>
            <person name="Yun Q."/>
            <person name="Tala"/>
            <person name="Wang J."/>
            <person name="Sun G."/>
            <person name="Baabdullah M."/>
            <person name="Yu X."/>
            <person name="Hu S."/>
            <person name="Al-Mssallem I.S."/>
            <person name="Yu J."/>
        </authorList>
    </citation>
    <scope>NUCLEOTIDE SEQUENCE</scope>
</reference>
<proteinExistence type="predicted"/>
<evidence type="ECO:0000313" key="2">
    <source>
        <dbReference type="EMBL" id="AIA83553.1"/>
    </source>
</evidence>
<dbReference type="EMBL" id="KF116308">
    <property type="protein sequence ID" value="AIA83553.1"/>
    <property type="molecule type" value="Genomic_DNA"/>
</dbReference>
<dbReference type="GO" id="GO:0016758">
    <property type="term" value="F:hexosyltransferase activity"/>
    <property type="evidence" value="ECO:0007669"/>
    <property type="project" value="TreeGrafter"/>
</dbReference>
<sequence>MIHALPDILEAFPVKLVIVGHGPYAENLKELVKELELTDKVVFTGPVENEKTAYYYKAADFFISASTSETQGLTYLEAMAAGQES</sequence>
<dbReference type="AlphaFoldDB" id="A0A060BHS4"/>
<feature type="domain" description="Glycosyl transferase family 1" evidence="1">
    <location>
        <begin position="2"/>
        <end position="82"/>
    </location>
</feature>
<accession>A0A060BHS4</accession>
<dbReference type="SUPFAM" id="SSF53756">
    <property type="entry name" value="UDP-Glycosyltransferase/glycogen phosphorylase"/>
    <property type="match status" value="1"/>
</dbReference>
<name>A0A060BHS4_9LACT</name>
<organism evidence="2">
    <name type="scientific">uncultured Lactococcus sp</name>
    <dbReference type="NCBI Taxonomy" id="167973"/>
    <lineage>
        <taxon>Bacteria</taxon>
        <taxon>Bacillati</taxon>
        <taxon>Bacillota</taxon>
        <taxon>Bacilli</taxon>
        <taxon>Lactobacillales</taxon>
        <taxon>Streptococcaceae</taxon>
        <taxon>Lactococcus</taxon>
        <taxon>environmental samples</taxon>
    </lineage>
</organism>